<evidence type="ECO:0000313" key="1">
    <source>
        <dbReference type="EMBL" id="KAK0462795.1"/>
    </source>
</evidence>
<protein>
    <submittedName>
        <fullName evidence="1">Uncharacterized protein</fullName>
    </submittedName>
</protein>
<sequence>MLAIRKHLKDVRDCKKCAKTQLSDLASSSAAGDDMVIETLGNSEGMSASSLSAAQVESESDNDVLGTELDQFGDIPATEPTVRPPGTVTIEEVEDIDLESACQWHYQRDFPDNKASVPLHHGKTTFQHICNEQILKQEEVLGPFQDDKEWELAKWRIKNVGHSAAEEFLKLPMISLCAQPQYKTKQQLYDCINDLPQGEGTNWKCYEFEYEGDIPDDKDPSDTKMKKENLEMWFRDPLKIIRELIGNPVFKDVMAYAPIQLFTDPEGQNQVFNEMWTGEWWWKIQEWLPPGVTIAPLILSSDKTLLSHFCGDKTAWPVYLTIGNIAKDTHCQLSSHATILLGYLPIPKFDCYTKKLCSIMKYRLFHHCMTIMMKSIADARHTGVEMLCADALVHLVYPIFAVYITDYPEQCLVSSCMENRCPICKVRPDYRGSHDSESFDKCDVVEPLSYLKDHAAGKDVNTMYGGNVNDTLKAYRLRPVYPPFWASLPHSDIFVVFTPDLLHQLHKGVFKDHLVKWCTVIIGAVEVDKAFQSMPSHPGLRHFKNGISHVSQWTGTEHKEMEKVFLPLVAAHTCNEVILATSMTLSLLRDALDRFHDHKNIFIQLEAQTQDHFNIPKIHSMEHYEDLIRLFGSADGYNTEAPEWLHINYAKDAYRATNRKDYMQQMTWWLQCQEAVDHFTKYLAWARQMVCSSLIPSTAVIKIVEHDPAPPDESLAVIDSSSQLPVPIPASTSSTQRYHVSNVPPPDLRNVEAAVIVSPQGYHATEFIPALQTFLHTHGVDKLFPPHSFDQFSLWRQVDFLLPDIPKVSRRHRKNIIHALPSILDQCHKVTSHQVSDQDACLDGALICTGEVNPFTNGTSLQGMHVGRVHAIFTLPKHYLSPMHASLKYPLVYVEWFTPFRSPDSIMGFYHISKSTRQGGCPYAEIIEADWLVRNCYLNPQTPGDTVHFFVNHYIDEHLFCTLRLGYRGCIP</sequence>
<dbReference type="Pfam" id="PF18759">
    <property type="entry name" value="Plavaka"/>
    <property type="match status" value="1"/>
</dbReference>
<dbReference type="Proteomes" id="UP001175227">
    <property type="component" value="Unassembled WGS sequence"/>
</dbReference>
<reference evidence="1" key="1">
    <citation type="submission" date="2023-06" db="EMBL/GenBank/DDBJ databases">
        <authorList>
            <consortium name="Lawrence Berkeley National Laboratory"/>
            <person name="Ahrendt S."/>
            <person name="Sahu N."/>
            <person name="Indic B."/>
            <person name="Wong-Bajracharya J."/>
            <person name="Merenyi Z."/>
            <person name="Ke H.-M."/>
            <person name="Monk M."/>
            <person name="Kocsube S."/>
            <person name="Drula E."/>
            <person name="Lipzen A."/>
            <person name="Balint B."/>
            <person name="Henrissat B."/>
            <person name="Andreopoulos B."/>
            <person name="Martin F.M."/>
            <person name="Harder C.B."/>
            <person name="Rigling D."/>
            <person name="Ford K.L."/>
            <person name="Foster G.D."/>
            <person name="Pangilinan J."/>
            <person name="Papanicolaou A."/>
            <person name="Barry K."/>
            <person name="LaButti K."/>
            <person name="Viragh M."/>
            <person name="Koriabine M."/>
            <person name="Yan M."/>
            <person name="Riley R."/>
            <person name="Champramary S."/>
            <person name="Plett K.L."/>
            <person name="Tsai I.J."/>
            <person name="Slot J."/>
            <person name="Sipos G."/>
            <person name="Plett J."/>
            <person name="Nagy L.G."/>
            <person name="Grigoriev I.V."/>
        </authorList>
    </citation>
    <scope>NUCLEOTIDE SEQUENCE</scope>
    <source>
        <strain evidence="1">ICMP 16352</strain>
    </source>
</reference>
<dbReference type="InterPro" id="IPR041078">
    <property type="entry name" value="Plavaka"/>
</dbReference>
<keyword evidence="2" id="KW-1185">Reference proteome</keyword>
<name>A0AA39TY25_9AGAR</name>
<proteinExistence type="predicted"/>
<gene>
    <name evidence="1" type="ORF">IW261DRAFT_1626973</name>
</gene>
<accession>A0AA39TY25</accession>
<evidence type="ECO:0000313" key="2">
    <source>
        <dbReference type="Proteomes" id="UP001175227"/>
    </source>
</evidence>
<dbReference type="AlphaFoldDB" id="A0AA39TY25"/>
<dbReference type="EMBL" id="JAUEPR010000121">
    <property type="protein sequence ID" value="KAK0462795.1"/>
    <property type="molecule type" value="Genomic_DNA"/>
</dbReference>
<comment type="caution">
    <text evidence="1">The sequence shown here is derived from an EMBL/GenBank/DDBJ whole genome shotgun (WGS) entry which is preliminary data.</text>
</comment>
<organism evidence="1 2">
    <name type="scientific">Armillaria novae-zelandiae</name>
    <dbReference type="NCBI Taxonomy" id="153914"/>
    <lineage>
        <taxon>Eukaryota</taxon>
        <taxon>Fungi</taxon>
        <taxon>Dikarya</taxon>
        <taxon>Basidiomycota</taxon>
        <taxon>Agaricomycotina</taxon>
        <taxon>Agaricomycetes</taxon>
        <taxon>Agaricomycetidae</taxon>
        <taxon>Agaricales</taxon>
        <taxon>Marasmiineae</taxon>
        <taxon>Physalacriaceae</taxon>
        <taxon>Armillaria</taxon>
    </lineage>
</organism>